<dbReference type="EC" id="2.7.11.1" evidence="1"/>
<evidence type="ECO:0000256" key="3">
    <source>
        <dbReference type="ARBA" id="ARBA00022679"/>
    </source>
</evidence>
<dbReference type="Gene3D" id="3.40.50.300">
    <property type="entry name" value="P-loop containing nucleotide triphosphate hydrolases"/>
    <property type="match status" value="2"/>
</dbReference>
<feature type="domain" description="KaiC" evidence="7">
    <location>
        <begin position="8"/>
        <end position="243"/>
    </location>
</feature>
<dbReference type="InterPro" id="IPR027417">
    <property type="entry name" value="P-loop_NTPase"/>
</dbReference>
<dbReference type="InterPro" id="IPR010624">
    <property type="entry name" value="KaiC_dom"/>
</dbReference>
<keyword evidence="5" id="KW-0418">Kinase</keyword>
<protein>
    <recommendedName>
        <fullName evidence="1">non-specific serine/threonine protein kinase</fullName>
        <ecNumber evidence="1">2.7.11.1</ecNumber>
    </recommendedName>
</protein>
<sequence length="501" mass="54498">MNHTATIQRLGTGVPGLDEVLGGGLPEFSFNLIAGAPGCGKTTLAHQMMFAMATPERPAIYFTVLGEPPLKMLRYQQQFSYFDSTAINRSIRFVNLSDDTLKGDLGAVLQRIVAEVRAHDSALVFVDSFRSVVLASTTEGKPNHALQQFVQQLGVLMTSWQATTFLIGEYFAESDANPVFTVCDGLIWLRQSVERNSMVRKMEIVKMRGQSSLPGLHTFRITSAGIQVFAPARAAAIDDRPDSGALDFRLGMGVPGLDDMLGGGLPRGYSLLVAGPSGSGKSVLAAAFLAEGARRGESGVIAAFERRPNPFYNRALAELIRSDRVALVDPQAPDLSIDEIVRLLLDEIHRLKATRVVIDSLSGFELAIAPTFRADFRESLARLVMALAHAGVSVLMTSELEDRYTDLRFSPYGTAFLTDAIIVQRYIEVHSEIRRVMAVVKVRGSTHSHELREFTISTEGICIGDKLPDYVGLLGGRPTTHHPVQEWVSNPPAGMGTVPAS</sequence>
<dbReference type="PANTHER" id="PTHR42926">
    <property type="match status" value="1"/>
</dbReference>
<keyword evidence="9" id="KW-1185">Reference proteome</keyword>
<evidence type="ECO:0000256" key="2">
    <source>
        <dbReference type="ARBA" id="ARBA00022553"/>
    </source>
</evidence>
<dbReference type="SMART" id="SM00382">
    <property type="entry name" value="AAA"/>
    <property type="match status" value="2"/>
</dbReference>
<keyword evidence="4" id="KW-0677">Repeat</keyword>
<dbReference type="InterPro" id="IPR014774">
    <property type="entry name" value="KaiC-like_dom"/>
</dbReference>
<organism evidence="8 9">
    <name type="scientific">Tahibacter aquaticus</name>
    <dbReference type="NCBI Taxonomy" id="520092"/>
    <lineage>
        <taxon>Bacteria</taxon>
        <taxon>Pseudomonadati</taxon>
        <taxon>Pseudomonadota</taxon>
        <taxon>Gammaproteobacteria</taxon>
        <taxon>Lysobacterales</taxon>
        <taxon>Rhodanobacteraceae</taxon>
        <taxon>Tahibacter</taxon>
    </lineage>
</organism>
<dbReference type="InterPro" id="IPR051347">
    <property type="entry name" value="Circadian_clock_KaiC-rel"/>
</dbReference>
<dbReference type="GO" id="GO:0005524">
    <property type="term" value="F:ATP binding"/>
    <property type="evidence" value="ECO:0007669"/>
    <property type="project" value="InterPro"/>
</dbReference>
<dbReference type="InterPro" id="IPR003593">
    <property type="entry name" value="AAA+_ATPase"/>
</dbReference>
<name>A0A4R6Z9P8_9GAMM</name>
<dbReference type="Pfam" id="PF06745">
    <property type="entry name" value="ATPase"/>
    <property type="match status" value="2"/>
</dbReference>
<gene>
    <name evidence="8" type="ORF">DFR29_101270</name>
</gene>
<keyword evidence="3" id="KW-0808">Transferase</keyword>
<dbReference type="RefSeq" id="WP_133816765.1">
    <property type="nucleotide sequence ID" value="NZ_SNZH01000001.1"/>
</dbReference>
<accession>A0A4R6Z9P8</accession>
<dbReference type="PROSITE" id="PS51146">
    <property type="entry name" value="KAIC"/>
    <property type="match status" value="2"/>
</dbReference>
<dbReference type="PANTHER" id="PTHR42926:SF1">
    <property type="entry name" value="CIRCADIAN CLOCK OSCILLATOR PROTEIN KAIC 1"/>
    <property type="match status" value="1"/>
</dbReference>
<evidence type="ECO:0000259" key="7">
    <source>
        <dbReference type="PROSITE" id="PS51146"/>
    </source>
</evidence>
<evidence type="ECO:0000256" key="6">
    <source>
        <dbReference type="ARBA" id="ARBA00022801"/>
    </source>
</evidence>
<keyword evidence="6" id="KW-0378">Hydrolase</keyword>
<reference evidence="8 9" key="1">
    <citation type="submission" date="2019-03" db="EMBL/GenBank/DDBJ databases">
        <title>Genomic Encyclopedia of Type Strains, Phase IV (KMG-IV): sequencing the most valuable type-strain genomes for metagenomic binning, comparative biology and taxonomic classification.</title>
        <authorList>
            <person name="Goeker M."/>
        </authorList>
    </citation>
    <scope>NUCLEOTIDE SEQUENCE [LARGE SCALE GENOMIC DNA]</scope>
    <source>
        <strain evidence="8 9">DSM 21667</strain>
    </source>
</reference>
<proteinExistence type="predicted"/>
<dbReference type="OrthoDB" id="9787927at2"/>
<evidence type="ECO:0000256" key="1">
    <source>
        <dbReference type="ARBA" id="ARBA00012513"/>
    </source>
</evidence>
<dbReference type="PIRSF" id="PIRSF039117">
    <property type="entry name" value="KaiC"/>
    <property type="match status" value="1"/>
</dbReference>
<comment type="caution">
    <text evidence="8">The sequence shown here is derived from an EMBL/GenBank/DDBJ whole genome shotgun (WGS) entry which is preliminary data.</text>
</comment>
<dbReference type="Proteomes" id="UP000295293">
    <property type="component" value="Unassembled WGS sequence"/>
</dbReference>
<dbReference type="SUPFAM" id="SSF52540">
    <property type="entry name" value="P-loop containing nucleoside triphosphate hydrolases"/>
    <property type="match status" value="2"/>
</dbReference>
<dbReference type="InterPro" id="IPR030665">
    <property type="entry name" value="KaiC"/>
</dbReference>
<evidence type="ECO:0000256" key="4">
    <source>
        <dbReference type="ARBA" id="ARBA00022737"/>
    </source>
</evidence>
<dbReference type="EMBL" id="SNZH01000001">
    <property type="protein sequence ID" value="TDR48648.1"/>
    <property type="molecule type" value="Genomic_DNA"/>
</dbReference>
<evidence type="ECO:0000313" key="8">
    <source>
        <dbReference type="EMBL" id="TDR48648.1"/>
    </source>
</evidence>
<feature type="domain" description="KaiC" evidence="7">
    <location>
        <begin position="248"/>
        <end position="477"/>
    </location>
</feature>
<evidence type="ECO:0000256" key="5">
    <source>
        <dbReference type="ARBA" id="ARBA00022777"/>
    </source>
</evidence>
<dbReference type="GO" id="GO:0004674">
    <property type="term" value="F:protein serine/threonine kinase activity"/>
    <property type="evidence" value="ECO:0007669"/>
    <property type="project" value="UniProtKB-EC"/>
</dbReference>
<dbReference type="GO" id="GO:0016787">
    <property type="term" value="F:hydrolase activity"/>
    <property type="evidence" value="ECO:0007669"/>
    <property type="project" value="UniProtKB-KW"/>
</dbReference>
<keyword evidence="2" id="KW-0597">Phosphoprotein</keyword>
<dbReference type="AlphaFoldDB" id="A0A4R6Z9P8"/>
<evidence type="ECO:0000313" key="9">
    <source>
        <dbReference type="Proteomes" id="UP000295293"/>
    </source>
</evidence>